<feature type="domain" description="Rhodanese" evidence="3">
    <location>
        <begin position="192"/>
        <end position="253"/>
    </location>
</feature>
<feature type="transmembrane region" description="Helical" evidence="2">
    <location>
        <begin position="114"/>
        <end position="134"/>
    </location>
</feature>
<protein>
    <submittedName>
        <fullName evidence="4">Rhodanese-like domain-containing protein 4A</fullName>
    </submittedName>
</protein>
<proteinExistence type="predicted"/>
<comment type="caution">
    <text evidence="4">The sequence shown here is derived from an EMBL/GenBank/DDBJ whole genome shotgun (WGS) entry which is preliminary data.</text>
</comment>
<dbReference type="InterPro" id="IPR036873">
    <property type="entry name" value="Rhodanese-like_dom_sf"/>
</dbReference>
<dbReference type="InterPro" id="IPR001763">
    <property type="entry name" value="Rhodanese-like_dom"/>
</dbReference>
<evidence type="ECO:0000313" key="5">
    <source>
        <dbReference type="Proteomes" id="UP000623129"/>
    </source>
</evidence>
<evidence type="ECO:0000259" key="3">
    <source>
        <dbReference type="PROSITE" id="PS50206"/>
    </source>
</evidence>
<dbReference type="PROSITE" id="PS50206">
    <property type="entry name" value="RHODANESE_3"/>
    <property type="match status" value="1"/>
</dbReference>
<accession>A0A833V969</accession>
<organism evidence="4 5">
    <name type="scientific">Carex littledalei</name>
    <dbReference type="NCBI Taxonomy" id="544730"/>
    <lineage>
        <taxon>Eukaryota</taxon>
        <taxon>Viridiplantae</taxon>
        <taxon>Streptophyta</taxon>
        <taxon>Embryophyta</taxon>
        <taxon>Tracheophyta</taxon>
        <taxon>Spermatophyta</taxon>
        <taxon>Magnoliopsida</taxon>
        <taxon>Liliopsida</taxon>
        <taxon>Poales</taxon>
        <taxon>Cyperaceae</taxon>
        <taxon>Cyperoideae</taxon>
        <taxon>Cariceae</taxon>
        <taxon>Carex</taxon>
        <taxon>Carex subgen. Euthyceras</taxon>
    </lineage>
</organism>
<dbReference type="InterPro" id="IPR044240">
    <property type="entry name" value="STR4-like"/>
</dbReference>
<keyword evidence="5" id="KW-1185">Reference proteome</keyword>
<dbReference type="Proteomes" id="UP000623129">
    <property type="component" value="Unassembled WGS sequence"/>
</dbReference>
<evidence type="ECO:0000256" key="2">
    <source>
        <dbReference type="SAM" id="Phobius"/>
    </source>
</evidence>
<feature type="region of interest" description="Disordered" evidence="1">
    <location>
        <begin position="280"/>
        <end position="311"/>
    </location>
</feature>
<sequence length="311" mass="35019">MLLIQDHRFIPKSTQFRTSYYRSFTITSSLPQIKPKCFPKINPNSLTPLPSTPISHVFHENLQSHIGFGFCLSMALISFPPPSISAETTESSGDKINIDAIVTSIDDFFNRNPFFVASLAFIYFLVIPLLQVYFRKYKPIKAIDAFSKLRDVPEVQLLDIRKEKSVKFMPSPNLKIFNKNTVWVEFEEGEEDDFVKKVLESFGEPAKTVLCILDSFDGDSLKVAELLYKNGFKETYAIKGGVRGKDGWLAIQEECFPPSVHISRRKRKLAMSSQLQINGVATSNDVSKTNEDNPLGSSSSTSKDELNNGLL</sequence>
<dbReference type="OrthoDB" id="1696354at2759"/>
<dbReference type="SUPFAM" id="SSF52821">
    <property type="entry name" value="Rhodanese/Cell cycle control phosphatase"/>
    <property type="match status" value="1"/>
</dbReference>
<keyword evidence="2" id="KW-1133">Transmembrane helix</keyword>
<dbReference type="PANTHER" id="PTHR47377">
    <property type="entry name" value="RHODANESE-LIKE DOMAIN-CONTAINING PROTEIN 4, CHLOROPLASTIC"/>
    <property type="match status" value="1"/>
</dbReference>
<feature type="compositionally biased region" description="Basic and acidic residues" evidence="1">
    <location>
        <begin position="302"/>
        <end position="311"/>
    </location>
</feature>
<name>A0A833V969_9POAL</name>
<dbReference type="AlphaFoldDB" id="A0A833V969"/>
<keyword evidence="2" id="KW-0812">Transmembrane</keyword>
<evidence type="ECO:0000256" key="1">
    <source>
        <dbReference type="SAM" id="MobiDB-lite"/>
    </source>
</evidence>
<gene>
    <name evidence="4" type="ORF">FCM35_KLT04727</name>
</gene>
<reference evidence="4" key="1">
    <citation type="submission" date="2020-01" db="EMBL/GenBank/DDBJ databases">
        <title>Genome sequence of Kobresia littledalei, the first chromosome-level genome in the family Cyperaceae.</title>
        <authorList>
            <person name="Qu G."/>
        </authorList>
    </citation>
    <scope>NUCLEOTIDE SEQUENCE</scope>
    <source>
        <strain evidence="4">C.B.Clarke</strain>
        <tissue evidence="4">Leaf</tissue>
    </source>
</reference>
<keyword evidence="2" id="KW-0472">Membrane</keyword>
<dbReference type="PANTHER" id="PTHR47377:SF3">
    <property type="entry name" value="RHODANESE-LIKE DOMAIN-CONTAINING PROTEIN 4A, CHLOROPLASTIC"/>
    <property type="match status" value="1"/>
</dbReference>
<evidence type="ECO:0000313" key="4">
    <source>
        <dbReference type="EMBL" id="KAF3329396.1"/>
    </source>
</evidence>
<dbReference type="Gene3D" id="3.40.250.10">
    <property type="entry name" value="Rhodanese-like domain"/>
    <property type="match status" value="1"/>
</dbReference>
<dbReference type="EMBL" id="SWLB01000014">
    <property type="protein sequence ID" value="KAF3329396.1"/>
    <property type="molecule type" value="Genomic_DNA"/>
</dbReference>